<dbReference type="KEGG" id="rbd:ALSL_0297"/>
<evidence type="ECO:0000259" key="2">
    <source>
        <dbReference type="Pfam" id="PF00561"/>
    </source>
</evidence>
<feature type="domain" description="AB hydrolase-1" evidence="2">
    <location>
        <begin position="77"/>
        <end position="311"/>
    </location>
</feature>
<dbReference type="RefSeq" id="WP_231700260.1">
    <property type="nucleotide sequence ID" value="NZ_AP018560.1"/>
</dbReference>
<reference evidence="4" key="2">
    <citation type="submission" date="2018-06" db="EMBL/GenBank/DDBJ databases">
        <title>Genome sequence of Rhodanobacteraceae bacterium strain Dysh456.</title>
        <authorList>
            <person name="Fukui M."/>
        </authorList>
    </citation>
    <scope>NUCLEOTIDE SEQUENCE [LARGE SCALE GENOMIC DNA]</scope>
    <source>
        <strain evidence="4">Dysh456</strain>
    </source>
</reference>
<sequence>MTDIDRPLWQRLLLRRLKFLLVVIAVLALLFGGGYLFAPQWLLRADNARQAMAAHLESHSVQAGDTRWVYYEGGQGPTLVLLHGFGADRSVWLPLARELGGHFHLVIPDLPGWGESSRIEGANYDLDAQAARLQDFVQALRLGRFVLVGHSMGGGIAGVYAAEHPEHVAGLALIDAFGLKMRENDFARESLAGRNPFVYDDRAGFERVLALTFARPPSMPGRIEDVFIARNRAARAFIERTFDALRRPEQYLAVQQRLDRLTMPVLGLWCRDDKVMDVSALDSLRAGLSHAASIDSAVLYGCNHMPILEKPADVARILTGFALSH</sequence>
<organism evidence="3 4">
    <name type="scientific">Aerosticca soli</name>
    <dbReference type="NCBI Taxonomy" id="2010829"/>
    <lineage>
        <taxon>Bacteria</taxon>
        <taxon>Pseudomonadati</taxon>
        <taxon>Pseudomonadota</taxon>
        <taxon>Gammaproteobacteria</taxon>
        <taxon>Lysobacterales</taxon>
        <taxon>Rhodanobacteraceae</taxon>
        <taxon>Aerosticca</taxon>
    </lineage>
</organism>
<dbReference type="AlphaFoldDB" id="A0A2Z6E300"/>
<gene>
    <name evidence="3" type="ORF">ALSL_0297</name>
</gene>
<dbReference type="Proteomes" id="UP000270530">
    <property type="component" value="Chromosome"/>
</dbReference>
<keyword evidence="4" id="KW-1185">Reference proteome</keyword>
<dbReference type="GO" id="GO:0047372">
    <property type="term" value="F:monoacylglycerol lipase activity"/>
    <property type="evidence" value="ECO:0007669"/>
    <property type="project" value="TreeGrafter"/>
</dbReference>
<dbReference type="EMBL" id="AP018560">
    <property type="protein sequence ID" value="BBD78969.1"/>
    <property type="molecule type" value="Genomic_DNA"/>
</dbReference>
<protein>
    <submittedName>
        <fullName evidence="3">Beta-ketoadipate enol-lactone hydrolase</fullName>
    </submittedName>
</protein>
<feature type="transmembrane region" description="Helical" evidence="1">
    <location>
        <begin position="20"/>
        <end position="42"/>
    </location>
</feature>
<evidence type="ECO:0000256" key="1">
    <source>
        <dbReference type="SAM" id="Phobius"/>
    </source>
</evidence>
<name>A0A2Z6E300_9GAMM</name>
<dbReference type="PANTHER" id="PTHR43798:SF5">
    <property type="entry name" value="MONOACYLGLYCEROL LIPASE ABHD6"/>
    <property type="match status" value="1"/>
</dbReference>
<evidence type="ECO:0000313" key="3">
    <source>
        <dbReference type="EMBL" id="BBD78969.1"/>
    </source>
</evidence>
<dbReference type="PRINTS" id="PR00111">
    <property type="entry name" value="ABHYDROLASE"/>
</dbReference>
<proteinExistence type="predicted"/>
<keyword evidence="1" id="KW-1133">Transmembrane helix</keyword>
<accession>A0A2Z6E300</accession>
<dbReference type="InterPro" id="IPR000073">
    <property type="entry name" value="AB_hydrolase_1"/>
</dbReference>
<dbReference type="GO" id="GO:0046464">
    <property type="term" value="P:acylglycerol catabolic process"/>
    <property type="evidence" value="ECO:0007669"/>
    <property type="project" value="TreeGrafter"/>
</dbReference>
<keyword evidence="3" id="KW-0378">Hydrolase</keyword>
<dbReference type="PANTHER" id="PTHR43798">
    <property type="entry name" value="MONOACYLGLYCEROL LIPASE"/>
    <property type="match status" value="1"/>
</dbReference>
<dbReference type="InterPro" id="IPR029058">
    <property type="entry name" value="AB_hydrolase_fold"/>
</dbReference>
<dbReference type="PRINTS" id="PR00412">
    <property type="entry name" value="EPOXHYDRLASE"/>
</dbReference>
<dbReference type="Pfam" id="PF00561">
    <property type="entry name" value="Abhydrolase_1"/>
    <property type="match status" value="1"/>
</dbReference>
<evidence type="ECO:0000313" key="4">
    <source>
        <dbReference type="Proteomes" id="UP000270530"/>
    </source>
</evidence>
<dbReference type="GO" id="GO:0016020">
    <property type="term" value="C:membrane"/>
    <property type="evidence" value="ECO:0007669"/>
    <property type="project" value="TreeGrafter"/>
</dbReference>
<keyword evidence="1" id="KW-0812">Transmembrane</keyword>
<keyword evidence="1" id="KW-0472">Membrane</keyword>
<dbReference type="InterPro" id="IPR050266">
    <property type="entry name" value="AB_hydrolase_sf"/>
</dbReference>
<dbReference type="InterPro" id="IPR000639">
    <property type="entry name" value="Epox_hydrolase-like"/>
</dbReference>
<reference evidence="4" key="1">
    <citation type="submission" date="2018-04" db="EMBL/GenBank/DDBJ databases">
        <authorList>
            <person name="Watanabe M."/>
            <person name="Kojima H."/>
        </authorList>
    </citation>
    <scope>NUCLEOTIDE SEQUENCE [LARGE SCALE GENOMIC DNA]</scope>
    <source>
        <strain evidence="4">Dysh456</strain>
    </source>
</reference>
<dbReference type="SUPFAM" id="SSF53474">
    <property type="entry name" value="alpha/beta-Hydrolases"/>
    <property type="match status" value="1"/>
</dbReference>
<dbReference type="Gene3D" id="3.40.50.1820">
    <property type="entry name" value="alpha/beta hydrolase"/>
    <property type="match status" value="1"/>
</dbReference>